<proteinExistence type="predicted"/>
<evidence type="ECO:0000259" key="2">
    <source>
        <dbReference type="PROSITE" id="PS50888"/>
    </source>
</evidence>
<dbReference type="InterPro" id="IPR036638">
    <property type="entry name" value="HLH_DNA-bd_sf"/>
</dbReference>
<name>A0A5J4YYB9_PORPP</name>
<dbReference type="PROSITE" id="PS50888">
    <property type="entry name" value="BHLH"/>
    <property type="match status" value="1"/>
</dbReference>
<dbReference type="EMBL" id="VRMN01000003">
    <property type="protein sequence ID" value="KAA8495467.1"/>
    <property type="molecule type" value="Genomic_DNA"/>
</dbReference>
<protein>
    <recommendedName>
        <fullName evidence="2">BHLH domain-containing protein</fullName>
    </recommendedName>
</protein>
<reference evidence="4" key="1">
    <citation type="journal article" date="2019" name="Nat. Commun.">
        <title>Expansion of phycobilisome linker gene families in mesophilic red algae.</title>
        <authorList>
            <person name="Lee J."/>
            <person name="Kim D."/>
            <person name="Bhattacharya D."/>
            <person name="Yoon H.S."/>
        </authorList>
    </citation>
    <scope>NUCLEOTIDE SEQUENCE [LARGE SCALE GENOMIC DNA]</scope>
    <source>
        <strain evidence="4">CCMP 1328</strain>
    </source>
</reference>
<sequence length="313" mass="34305">MHESGCWSIYRIVYTQRPCAHRRRDSVCSLEKARKGNSVFLYQVGCEGVARNVPAMDMITWDDAYGHGEELNLLGVIDAPIDAPLESFHDAAQHGGTGAPPFAEPSAEDECLFLHGHISESGDPLEDRSDSFVTLGTDGTDDTNMHRTTLNELKTVFKDDSQAAVRGKRHHKAQRPVGAISKRAGPQRKQKRAALSDDSVGVLGLGKTTATASLRTPDSGDGPDTDTDATRKKTRSSYSRRCREKLNDLLTELYSKLPPPSDDRRIKHKHEILLYAIEVLERVSQDGPSISNVTSSRGAGFHRTVAHSMSSGN</sequence>
<accession>A0A5J4YYB9</accession>
<dbReference type="InterPro" id="IPR011598">
    <property type="entry name" value="bHLH_dom"/>
</dbReference>
<feature type="domain" description="BHLH" evidence="2">
    <location>
        <begin position="230"/>
        <end position="283"/>
    </location>
</feature>
<feature type="region of interest" description="Disordered" evidence="1">
    <location>
        <begin position="160"/>
        <end position="239"/>
    </location>
</feature>
<dbReference type="GO" id="GO:0046983">
    <property type="term" value="F:protein dimerization activity"/>
    <property type="evidence" value="ECO:0007669"/>
    <property type="project" value="InterPro"/>
</dbReference>
<evidence type="ECO:0000313" key="4">
    <source>
        <dbReference type="Proteomes" id="UP000324585"/>
    </source>
</evidence>
<gene>
    <name evidence="3" type="ORF">FVE85_1622</name>
</gene>
<organism evidence="3 4">
    <name type="scientific">Porphyridium purpureum</name>
    <name type="common">Red alga</name>
    <name type="synonym">Porphyridium cruentum</name>
    <dbReference type="NCBI Taxonomy" id="35688"/>
    <lineage>
        <taxon>Eukaryota</taxon>
        <taxon>Rhodophyta</taxon>
        <taxon>Bangiophyceae</taxon>
        <taxon>Porphyridiales</taxon>
        <taxon>Porphyridiaceae</taxon>
        <taxon>Porphyridium</taxon>
    </lineage>
</organism>
<evidence type="ECO:0000256" key="1">
    <source>
        <dbReference type="SAM" id="MobiDB-lite"/>
    </source>
</evidence>
<dbReference type="SUPFAM" id="SSF47459">
    <property type="entry name" value="HLH, helix-loop-helix DNA-binding domain"/>
    <property type="match status" value="1"/>
</dbReference>
<evidence type="ECO:0000313" key="3">
    <source>
        <dbReference type="EMBL" id="KAA8495467.1"/>
    </source>
</evidence>
<dbReference type="CDD" id="cd00083">
    <property type="entry name" value="bHLH_SF"/>
    <property type="match status" value="1"/>
</dbReference>
<keyword evidence="4" id="KW-1185">Reference proteome</keyword>
<comment type="caution">
    <text evidence="3">The sequence shown here is derived from an EMBL/GenBank/DDBJ whole genome shotgun (WGS) entry which is preliminary data.</text>
</comment>
<dbReference type="AlphaFoldDB" id="A0A5J4YYB9"/>
<dbReference type="Gene3D" id="4.10.280.10">
    <property type="entry name" value="Helix-loop-helix DNA-binding domain"/>
    <property type="match status" value="1"/>
</dbReference>
<dbReference type="Proteomes" id="UP000324585">
    <property type="component" value="Unassembled WGS sequence"/>
</dbReference>